<keyword evidence="1" id="KW-0812">Transmembrane</keyword>
<sequence length="134" mass="15041">MHRWPIKEWPPKEPTWGLVGAGWGLAAIGLLFIMGTRFQASATNGKSDCRRIVEPSVVLSRQELADLLTVPERAEQSKVKAIVAEPYCQLADLELRDGISAQREAYPLAFDPKTWLVLLYEGNEYAGYAFSFQQ</sequence>
<name>A0ABS5Y972_9CYAN</name>
<reference evidence="2 3" key="1">
    <citation type="journal article" date="2021" name="Mar. Drugs">
        <title>Genome Reduction and Secondary Metabolism of the Marine Sponge-Associated Cyanobacterium Leptothoe.</title>
        <authorList>
            <person name="Konstantinou D."/>
            <person name="Popin R.V."/>
            <person name="Fewer D.P."/>
            <person name="Sivonen K."/>
            <person name="Gkelis S."/>
        </authorList>
    </citation>
    <scope>NUCLEOTIDE SEQUENCE [LARGE SCALE GENOMIC DNA]</scope>
    <source>
        <strain evidence="2 3">TAU-MAC 1615</strain>
    </source>
</reference>
<evidence type="ECO:0000313" key="2">
    <source>
        <dbReference type="EMBL" id="MBT9313495.1"/>
    </source>
</evidence>
<keyword evidence="3" id="KW-1185">Reference proteome</keyword>
<accession>A0ABS5Y972</accession>
<dbReference type="EMBL" id="JADOER010000013">
    <property type="protein sequence ID" value="MBT9313495.1"/>
    <property type="molecule type" value="Genomic_DNA"/>
</dbReference>
<comment type="caution">
    <text evidence="2">The sequence shown here is derived from an EMBL/GenBank/DDBJ whole genome shotgun (WGS) entry which is preliminary data.</text>
</comment>
<gene>
    <name evidence="2" type="ORF">IXB28_14875</name>
</gene>
<evidence type="ECO:0008006" key="4">
    <source>
        <dbReference type="Google" id="ProtNLM"/>
    </source>
</evidence>
<keyword evidence="1" id="KW-0472">Membrane</keyword>
<feature type="transmembrane region" description="Helical" evidence="1">
    <location>
        <begin position="15"/>
        <end position="34"/>
    </location>
</feature>
<dbReference type="Proteomes" id="UP001196661">
    <property type="component" value="Unassembled WGS sequence"/>
</dbReference>
<proteinExistence type="predicted"/>
<protein>
    <recommendedName>
        <fullName evidence="4">DUF4830 domain-containing protein</fullName>
    </recommendedName>
</protein>
<keyword evidence="1" id="KW-1133">Transmembrane helix</keyword>
<evidence type="ECO:0000313" key="3">
    <source>
        <dbReference type="Proteomes" id="UP001196661"/>
    </source>
</evidence>
<evidence type="ECO:0000256" key="1">
    <source>
        <dbReference type="SAM" id="Phobius"/>
    </source>
</evidence>
<organism evidence="2 3">
    <name type="scientific">Leptothoe kymatousa TAU-MAC 1615</name>
    <dbReference type="NCBI Taxonomy" id="2364775"/>
    <lineage>
        <taxon>Bacteria</taxon>
        <taxon>Bacillati</taxon>
        <taxon>Cyanobacteriota</taxon>
        <taxon>Cyanophyceae</taxon>
        <taxon>Nodosilineales</taxon>
        <taxon>Cymatolegaceae</taxon>
        <taxon>Leptothoe</taxon>
        <taxon>Leptothoe kymatousa</taxon>
    </lineage>
</organism>